<reference evidence="4 5" key="1">
    <citation type="submission" date="2011-03" db="EMBL/GenBank/DDBJ databases">
        <title>The Genome Sequence of Gemella haemolysans M341.</title>
        <authorList>
            <consortium name="The Broad Institute Genome Sequencing Platform"/>
            <consortium name="The Broad Institute Genome Sequencing Center for Infectious Disease"/>
            <person name="Earl A."/>
            <person name="Ward D."/>
            <person name="Feldgarden M."/>
            <person name="Gevers D."/>
            <person name="Sibley C.D."/>
            <person name="Field T.R."/>
            <person name="Grinwis M."/>
            <person name="Eshaghurshan C.S."/>
            <person name="Surette M.G."/>
            <person name="Young S.K."/>
            <person name="Zeng Q."/>
            <person name="Gargeya S."/>
            <person name="Fitzgerald M."/>
            <person name="Haas B."/>
            <person name="Abouelleil A."/>
            <person name="Alvarado L."/>
            <person name="Arachchi H.M."/>
            <person name="Berlin A."/>
            <person name="Brown A."/>
            <person name="Chapman S.B."/>
            <person name="Chen Z."/>
            <person name="Dunbar C."/>
            <person name="Freedman E."/>
            <person name="Gearin G."/>
            <person name="Gellesch M."/>
            <person name="Goldberg J."/>
            <person name="Griggs A."/>
            <person name="Gujja S."/>
            <person name="Heilman E.R."/>
            <person name="Heiman D."/>
            <person name="Howarth C."/>
            <person name="Larson L."/>
            <person name="Lui A."/>
            <person name="MacDonald P.J.P."/>
            <person name="Mehta T."/>
            <person name="Montmayeur A."/>
            <person name="Murphy C."/>
            <person name="Neiman D."/>
            <person name="Pearson M."/>
            <person name="Priest M."/>
            <person name="Roberts A."/>
            <person name="Saif S."/>
            <person name="Shea T."/>
            <person name="Shenoy N."/>
            <person name="Sisk P."/>
            <person name="Stolte C."/>
            <person name="Sykes S."/>
            <person name="White J."/>
            <person name="Yandava C."/>
            <person name="Wortman J."/>
            <person name="Nusbaum C."/>
            <person name="Birren B."/>
        </authorList>
    </citation>
    <scope>NUCLEOTIDE SEQUENCE [LARGE SCALE GENOMIC DNA]</scope>
    <source>
        <strain evidence="4 5">M341</strain>
    </source>
</reference>
<dbReference type="InterPro" id="IPR036291">
    <property type="entry name" value="NAD(P)-bd_dom_sf"/>
</dbReference>
<dbReference type="GO" id="GO:0016491">
    <property type="term" value="F:oxidoreductase activity"/>
    <property type="evidence" value="ECO:0007669"/>
    <property type="project" value="UniProtKB-KW"/>
</dbReference>
<proteinExistence type="inferred from homology"/>
<dbReference type="AlphaFoldDB" id="A0AA87AN08"/>
<dbReference type="PRINTS" id="PR00080">
    <property type="entry name" value="SDRFAMILY"/>
</dbReference>
<dbReference type="RefSeq" id="WP_003147114.1">
    <property type="nucleotide sequence ID" value="NZ_GL883583.1"/>
</dbReference>
<dbReference type="GO" id="GO:0016020">
    <property type="term" value="C:membrane"/>
    <property type="evidence" value="ECO:0007669"/>
    <property type="project" value="TreeGrafter"/>
</dbReference>
<keyword evidence="2" id="KW-0560">Oxidoreductase</keyword>
<sequence>METGKQKILITGASSGLGRELAHQFAQKGNVELILVARRKEALEKVAKKCSAFDNVKTRVYSVDIGSQDQVEQLLSSITDIDILINGAGYGIMKDFSEFSDAEVVNMFDTNVIGTIQLTTEIAKRMRERKSGTIVTIASLAGKIATPKSSVYSATKFALIGYFNSLRLELKKDNVHVMTVNPGPVATNFFNIADEDKSYQKAMGGKTLTPKLVVTKIIKGIETKKREVNLPFKLVVGVKISQLFPRLSDRILANMFK</sequence>
<evidence type="ECO:0000256" key="1">
    <source>
        <dbReference type="ARBA" id="ARBA00006484"/>
    </source>
</evidence>
<dbReference type="PROSITE" id="PS00061">
    <property type="entry name" value="ADH_SHORT"/>
    <property type="match status" value="1"/>
</dbReference>
<dbReference type="InterPro" id="IPR002347">
    <property type="entry name" value="SDR_fam"/>
</dbReference>
<evidence type="ECO:0000313" key="5">
    <source>
        <dbReference type="Proteomes" id="UP000004773"/>
    </source>
</evidence>
<dbReference type="Pfam" id="PF00106">
    <property type="entry name" value="adh_short"/>
    <property type="match status" value="1"/>
</dbReference>
<evidence type="ECO:0000313" key="4">
    <source>
        <dbReference type="EMBL" id="EGF88501.1"/>
    </source>
</evidence>
<evidence type="ECO:0000256" key="2">
    <source>
        <dbReference type="ARBA" id="ARBA00023002"/>
    </source>
</evidence>
<dbReference type="Gene3D" id="3.40.50.720">
    <property type="entry name" value="NAD(P)-binding Rossmann-like Domain"/>
    <property type="match status" value="1"/>
</dbReference>
<dbReference type="PANTHER" id="PTHR44196:SF1">
    <property type="entry name" value="DEHYDROGENASE_REDUCTASE SDR FAMILY MEMBER 7B"/>
    <property type="match status" value="1"/>
</dbReference>
<dbReference type="PRINTS" id="PR00081">
    <property type="entry name" value="GDHRDH"/>
</dbReference>
<protein>
    <recommendedName>
        <fullName evidence="6">Oxidoreductase, short chain dehydrogenase/reductase family protein</fullName>
    </recommendedName>
</protein>
<dbReference type="SUPFAM" id="SSF51735">
    <property type="entry name" value="NAD(P)-binding Rossmann-fold domains"/>
    <property type="match status" value="1"/>
</dbReference>
<accession>A0AA87AN08</accession>
<evidence type="ECO:0008006" key="6">
    <source>
        <dbReference type="Google" id="ProtNLM"/>
    </source>
</evidence>
<organism evidence="4 5">
    <name type="scientific">Gemella haemolysans M341</name>
    <dbReference type="NCBI Taxonomy" id="562981"/>
    <lineage>
        <taxon>Bacteria</taxon>
        <taxon>Bacillati</taxon>
        <taxon>Bacillota</taxon>
        <taxon>Bacilli</taxon>
        <taxon>Bacillales</taxon>
        <taxon>Gemellaceae</taxon>
        <taxon>Gemella</taxon>
    </lineage>
</organism>
<dbReference type="Proteomes" id="UP000004773">
    <property type="component" value="Unassembled WGS sequence"/>
</dbReference>
<comment type="caution">
    <text evidence="4">The sequence shown here is derived from an EMBL/GenBank/DDBJ whole genome shotgun (WGS) entry which is preliminary data.</text>
</comment>
<name>A0AA87AN08_9BACL</name>
<dbReference type="EMBL" id="ACRO01000015">
    <property type="protein sequence ID" value="EGF88501.1"/>
    <property type="molecule type" value="Genomic_DNA"/>
</dbReference>
<dbReference type="PIRSF" id="PIRSF000126">
    <property type="entry name" value="11-beta-HSD1"/>
    <property type="match status" value="1"/>
</dbReference>
<dbReference type="InterPro" id="IPR020904">
    <property type="entry name" value="Sc_DH/Rdtase_CS"/>
</dbReference>
<gene>
    <name evidence="4" type="ORF">HMPREF0428_01019</name>
</gene>
<comment type="similarity">
    <text evidence="1 3">Belongs to the short-chain dehydrogenases/reductases (SDR) family.</text>
</comment>
<dbReference type="PANTHER" id="PTHR44196">
    <property type="entry name" value="DEHYDROGENASE/REDUCTASE SDR FAMILY MEMBER 7B"/>
    <property type="match status" value="1"/>
</dbReference>
<evidence type="ECO:0000256" key="3">
    <source>
        <dbReference type="RuleBase" id="RU000363"/>
    </source>
</evidence>